<dbReference type="InterPro" id="IPR052192">
    <property type="entry name" value="Insect_Ionotropic_Sensory_Rcpt"/>
</dbReference>
<evidence type="ECO:0000256" key="4">
    <source>
        <dbReference type="ARBA" id="ARBA00022989"/>
    </source>
</evidence>
<name>A0AAW1UX95_9CUCU</name>
<organism evidence="9 10">
    <name type="scientific">Henosepilachna vigintioctopunctata</name>
    <dbReference type="NCBI Taxonomy" id="420089"/>
    <lineage>
        <taxon>Eukaryota</taxon>
        <taxon>Metazoa</taxon>
        <taxon>Ecdysozoa</taxon>
        <taxon>Arthropoda</taxon>
        <taxon>Hexapoda</taxon>
        <taxon>Insecta</taxon>
        <taxon>Pterygota</taxon>
        <taxon>Neoptera</taxon>
        <taxon>Endopterygota</taxon>
        <taxon>Coleoptera</taxon>
        <taxon>Polyphaga</taxon>
        <taxon>Cucujiformia</taxon>
        <taxon>Coccinelloidea</taxon>
        <taxon>Coccinellidae</taxon>
        <taxon>Epilachninae</taxon>
        <taxon>Epilachnini</taxon>
        <taxon>Henosepilachna</taxon>
    </lineage>
</organism>
<keyword evidence="4 8" id="KW-1133">Transmembrane helix</keyword>
<reference evidence="9 10" key="1">
    <citation type="submission" date="2023-03" db="EMBL/GenBank/DDBJ databases">
        <title>Genome insight into feeding habits of ladybird beetles.</title>
        <authorList>
            <person name="Li H.-S."/>
            <person name="Huang Y.-H."/>
            <person name="Pang H."/>
        </authorList>
    </citation>
    <scope>NUCLEOTIDE SEQUENCE [LARGE SCALE GENOMIC DNA]</scope>
    <source>
        <strain evidence="9">SYSU_2023b</strain>
        <tissue evidence="9">Whole body</tissue>
    </source>
</reference>
<dbReference type="EMBL" id="JARQZJ010000095">
    <property type="protein sequence ID" value="KAK9885138.1"/>
    <property type="molecule type" value="Genomic_DNA"/>
</dbReference>
<keyword evidence="2" id="KW-1003">Cell membrane</keyword>
<evidence type="ECO:0000256" key="5">
    <source>
        <dbReference type="ARBA" id="ARBA00023136"/>
    </source>
</evidence>
<accession>A0AAW1UX95</accession>
<dbReference type="AlphaFoldDB" id="A0AAW1UX95"/>
<evidence type="ECO:0000256" key="8">
    <source>
        <dbReference type="SAM" id="Phobius"/>
    </source>
</evidence>
<keyword evidence="7" id="KW-0325">Glycoprotein</keyword>
<comment type="subcellular location">
    <subcellularLocation>
        <location evidence="1">Cell membrane</location>
        <topology evidence="1">Multi-pass membrane protein</topology>
    </subcellularLocation>
</comment>
<evidence type="ECO:0000313" key="9">
    <source>
        <dbReference type="EMBL" id="KAK9885138.1"/>
    </source>
</evidence>
<keyword evidence="5 8" id="KW-0472">Membrane</keyword>
<feature type="transmembrane region" description="Helical" evidence="8">
    <location>
        <begin position="522"/>
        <end position="541"/>
    </location>
</feature>
<feature type="transmembrane region" description="Helical" evidence="8">
    <location>
        <begin position="286"/>
        <end position="304"/>
    </location>
</feature>
<dbReference type="GO" id="GO:0005886">
    <property type="term" value="C:plasma membrane"/>
    <property type="evidence" value="ECO:0007669"/>
    <property type="project" value="UniProtKB-SubCell"/>
</dbReference>
<evidence type="ECO:0000256" key="2">
    <source>
        <dbReference type="ARBA" id="ARBA00022475"/>
    </source>
</evidence>
<evidence type="ECO:0000256" key="3">
    <source>
        <dbReference type="ARBA" id="ARBA00022692"/>
    </source>
</evidence>
<evidence type="ECO:0008006" key="11">
    <source>
        <dbReference type="Google" id="ProtNLM"/>
    </source>
</evidence>
<keyword evidence="3 8" id="KW-0812">Transmembrane</keyword>
<dbReference type="PANTHER" id="PTHR42643:SF38">
    <property type="entry name" value="IONOTROPIC RECEPTOR 100A"/>
    <property type="match status" value="1"/>
</dbReference>
<protein>
    <recommendedName>
        <fullName evidence="11">Ionotropic receptor</fullName>
    </recommendedName>
</protein>
<keyword evidence="10" id="KW-1185">Reference proteome</keyword>
<evidence type="ECO:0000313" key="10">
    <source>
        <dbReference type="Proteomes" id="UP001431783"/>
    </source>
</evidence>
<evidence type="ECO:0000256" key="7">
    <source>
        <dbReference type="ARBA" id="ARBA00023180"/>
    </source>
</evidence>
<dbReference type="PANTHER" id="PTHR42643">
    <property type="entry name" value="IONOTROPIC RECEPTOR 20A-RELATED"/>
    <property type="match status" value="1"/>
</dbReference>
<dbReference type="SUPFAM" id="SSF53850">
    <property type="entry name" value="Periplasmic binding protein-like II"/>
    <property type="match status" value="1"/>
</dbReference>
<gene>
    <name evidence="9" type="ORF">WA026_010649</name>
</gene>
<proteinExistence type="predicted"/>
<dbReference type="Proteomes" id="UP001431783">
    <property type="component" value="Unassembled WGS sequence"/>
</dbReference>
<comment type="caution">
    <text evidence="9">The sequence shown here is derived from an EMBL/GenBank/DDBJ whole genome shotgun (WGS) entry which is preliminary data.</text>
</comment>
<feature type="transmembrane region" description="Helical" evidence="8">
    <location>
        <begin position="340"/>
        <end position="360"/>
    </location>
</feature>
<sequence length="555" mass="64701">MQRVELNKFNNGIRSKMSPLVILTSSIFCIGDIVNDQITGKNYAVILNYHQAFNVPTVRIEISTTRRLILSYDKPKLAVVNLDAINFQQLLDIRNELGFNAYTTYILVGKHLPHEYVLSKVFNRFTFFNSQNGDVYVKNPEAHFNKVIKFGNCYQEQFKPKEIFNNEIMVYKKMPAVPVCYFKYAPYGICSNCNRKGISLDILLMALNLLNLTANFSGYLFPKFDSKSYMNYVFSNEMCVIHAGDEPMPEFDFTQPYTIDSIHWIVPASKEIPRWKYAIQIFSTEVWIAWIISAFAVSVIWYTITYTMKSGSRSNQPMSGFYMIFRLFLEQSQIFNTVTLSQGFLVVTIVISTSLMNFFYESKFAFLLSGLNYEKSINSFEDIMTKKLFIKIPYDGLKLFENEPKTFKYLHSHFKEYDFSLSKIAIEKDSAISYVHRIFLHELKNILDKHNRPLLKELQPPLRIMPISAILRKGDPLTNLLNKKLTYMSAFGFVDHILSKYKVHNAIRDVTLKRMKLNMHNIQFAILVWITGILISIVSFLRETNCYCFKFMKKQ</sequence>
<evidence type="ECO:0000256" key="1">
    <source>
        <dbReference type="ARBA" id="ARBA00004651"/>
    </source>
</evidence>
<evidence type="ECO:0000256" key="6">
    <source>
        <dbReference type="ARBA" id="ARBA00023170"/>
    </source>
</evidence>
<keyword evidence="6" id="KW-0675">Receptor</keyword>